<dbReference type="PANTHER" id="PTHR21433:SF0">
    <property type="entry name" value="TRANSMEMBRANE PROTEIN 120 HOMOLOG"/>
    <property type="match status" value="1"/>
</dbReference>
<keyword evidence="3 7" id="KW-0812">Transmembrane</keyword>
<evidence type="ECO:0000256" key="4">
    <source>
        <dbReference type="ARBA" id="ARBA00022989"/>
    </source>
</evidence>
<feature type="region of interest" description="Disordered" evidence="6">
    <location>
        <begin position="59"/>
        <end position="79"/>
    </location>
</feature>
<evidence type="ECO:0000256" key="6">
    <source>
        <dbReference type="SAM" id="MobiDB-lite"/>
    </source>
</evidence>
<organism evidence="8 9">
    <name type="scientific">Pycnococcus provasolii</name>
    <dbReference type="NCBI Taxonomy" id="41880"/>
    <lineage>
        <taxon>Eukaryota</taxon>
        <taxon>Viridiplantae</taxon>
        <taxon>Chlorophyta</taxon>
        <taxon>Pseudoscourfieldiophyceae</taxon>
        <taxon>Pseudoscourfieldiales</taxon>
        <taxon>Pycnococcaceae</taxon>
        <taxon>Pycnococcus</taxon>
    </lineage>
</organism>
<evidence type="ECO:0000256" key="3">
    <source>
        <dbReference type="ARBA" id="ARBA00022692"/>
    </source>
</evidence>
<comment type="similarity">
    <text evidence="2">Belongs to the TMEM120 family.</text>
</comment>
<keyword evidence="5 7" id="KW-0472">Membrane</keyword>
<accession>A0A830HQU6</accession>
<keyword evidence="9" id="KW-1185">Reference proteome</keyword>
<dbReference type="PANTHER" id="PTHR21433">
    <property type="entry name" value="TRANSMEMBRANE PROTEIN INDUCED BY TUMOR NECROSIS FACTOR ALPHA"/>
    <property type="match status" value="1"/>
</dbReference>
<dbReference type="Pfam" id="PF07851">
    <property type="entry name" value="TMEM120A-B"/>
    <property type="match status" value="1"/>
</dbReference>
<dbReference type="GO" id="GO:0016020">
    <property type="term" value="C:membrane"/>
    <property type="evidence" value="ECO:0007669"/>
    <property type="project" value="UniProtKB-SubCell"/>
</dbReference>
<sequence length="461" mass="50756">MVDVSADLCARADALTARILTLSLRLTELRRRDSNEEGALRAEVRDWLGALQNLEAEAAASLTSPSPSHSHSSDVSESSNDAQALYRAISKARGAFETSDLHFVTSPDKTTRRTGGRILKALLGDLDVRLKTTKERLELKYEYYRFRDRAATVFLIMPLCVLVLFHFTKHKLTPLVCLLVQTYQVWLLYFYTASSLRESVLAANGSDITPWWIWHHTLAVATSLISLSMPTSGSQLYFEFVIGGCQWAVLQGFVMFVQNTYQRKRLYTRIALGNAGFMSVAGAEMAMSSDRRNSVARTPPLPRPPSVGVVPSVKDARAALTKWATNGMSSLTPRSSRMSGRSSSKEPQDPSLLTILIPLILLMDAFQFLLGLRIALLAIPAPLRARAPPVDSLAVALSKLYAGKPMVSSLGGKAERLEWEALACSLMFCFMAMGNVRATLAALGRKSKRTTTTTSSTRKDE</sequence>
<evidence type="ECO:0000256" key="2">
    <source>
        <dbReference type="ARBA" id="ARBA00009700"/>
    </source>
</evidence>
<dbReference type="AlphaFoldDB" id="A0A830HQU6"/>
<reference evidence="8" key="1">
    <citation type="submission" date="2020-10" db="EMBL/GenBank/DDBJ databases">
        <title>Unveiling of a novel bifunctional photoreceptor, Dualchrome1, isolated from a cosmopolitan green alga.</title>
        <authorList>
            <person name="Suzuki S."/>
            <person name="Kawachi M."/>
        </authorList>
    </citation>
    <scope>NUCLEOTIDE SEQUENCE</scope>
    <source>
        <strain evidence="8">NIES 2893</strain>
    </source>
</reference>
<gene>
    <name evidence="8" type="ORF">PPROV_000812700</name>
</gene>
<name>A0A830HQU6_9CHLO</name>
<feature type="region of interest" description="Disordered" evidence="6">
    <location>
        <begin position="328"/>
        <end position="348"/>
    </location>
</feature>
<dbReference type="Proteomes" id="UP000660262">
    <property type="component" value="Unassembled WGS sequence"/>
</dbReference>
<comment type="subcellular location">
    <subcellularLocation>
        <location evidence="1">Membrane</location>
        <topology evidence="1">Multi-pass membrane protein</topology>
    </subcellularLocation>
</comment>
<dbReference type="InterPro" id="IPR012926">
    <property type="entry name" value="TMEM120A/B"/>
</dbReference>
<evidence type="ECO:0000313" key="9">
    <source>
        <dbReference type="Proteomes" id="UP000660262"/>
    </source>
</evidence>
<proteinExistence type="inferred from homology"/>
<protein>
    <submittedName>
        <fullName evidence="8">Uncharacterized protein</fullName>
    </submittedName>
</protein>
<keyword evidence="4 7" id="KW-1133">Transmembrane helix</keyword>
<evidence type="ECO:0000256" key="1">
    <source>
        <dbReference type="ARBA" id="ARBA00004141"/>
    </source>
</evidence>
<evidence type="ECO:0000313" key="8">
    <source>
        <dbReference type="EMBL" id="GHP09392.1"/>
    </source>
</evidence>
<dbReference type="EMBL" id="BNJQ01000024">
    <property type="protein sequence ID" value="GHP09392.1"/>
    <property type="molecule type" value="Genomic_DNA"/>
</dbReference>
<feature type="transmembrane region" description="Helical" evidence="7">
    <location>
        <begin position="236"/>
        <end position="257"/>
    </location>
</feature>
<comment type="caution">
    <text evidence="8">The sequence shown here is derived from an EMBL/GenBank/DDBJ whole genome shotgun (WGS) entry which is preliminary data.</text>
</comment>
<feature type="transmembrane region" description="Helical" evidence="7">
    <location>
        <begin position="150"/>
        <end position="167"/>
    </location>
</feature>
<feature type="transmembrane region" description="Helical" evidence="7">
    <location>
        <begin position="351"/>
        <end position="379"/>
    </location>
</feature>
<evidence type="ECO:0000256" key="7">
    <source>
        <dbReference type="SAM" id="Phobius"/>
    </source>
</evidence>
<evidence type="ECO:0000256" key="5">
    <source>
        <dbReference type="ARBA" id="ARBA00023136"/>
    </source>
</evidence>
<dbReference type="OrthoDB" id="2015098at2759"/>